<gene>
    <name evidence="1" type="ORF">FJM67_12645</name>
</gene>
<proteinExistence type="predicted"/>
<dbReference type="EMBL" id="VFRR01000027">
    <property type="protein sequence ID" value="TPE49035.1"/>
    <property type="molecule type" value="Genomic_DNA"/>
</dbReference>
<evidence type="ECO:0000313" key="2">
    <source>
        <dbReference type="Proteomes" id="UP000315901"/>
    </source>
</evidence>
<name>A0A501WKT2_9GAMM</name>
<keyword evidence="2" id="KW-1185">Reference proteome</keyword>
<protein>
    <submittedName>
        <fullName evidence="1">Uncharacterized protein</fullName>
    </submittedName>
</protein>
<dbReference type="Proteomes" id="UP000315901">
    <property type="component" value="Unassembled WGS sequence"/>
</dbReference>
<comment type="caution">
    <text evidence="1">The sequence shown here is derived from an EMBL/GenBank/DDBJ whole genome shotgun (WGS) entry which is preliminary data.</text>
</comment>
<dbReference type="AlphaFoldDB" id="A0A501WKT2"/>
<sequence length="131" mass="15425">MKQCRSLDNYDEYVGLLELVIQNFNRLREYTKRKDFSVEAEKYCLSLRFIAFKLNILSINNEGKRIIIDHKEGVNRFTISDSVVMDKIFSDYIVRLVDFSMDTVSGRDKLNMNLLPGEAFINNEEYMNADF</sequence>
<organism evidence="1 2">
    <name type="scientific">Maribrevibacterium harenarium</name>
    <dbReference type="NCBI Taxonomy" id="2589817"/>
    <lineage>
        <taxon>Bacteria</taxon>
        <taxon>Pseudomonadati</taxon>
        <taxon>Pseudomonadota</taxon>
        <taxon>Gammaproteobacteria</taxon>
        <taxon>Oceanospirillales</taxon>
        <taxon>Oceanospirillaceae</taxon>
        <taxon>Maribrevibacterium</taxon>
    </lineage>
</organism>
<dbReference type="RefSeq" id="WP_181161501.1">
    <property type="nucleotide sequence ID" value="NZ_VFRR01000027.1"/>
</dbReference>
<reference evidence="1 2" key="1">
    <citation type="submission" date="2019-06" db="EMBL/GenBank/DDBJ databases">
        <title>A novel bacterium of genus Marinomonas, isolated from coastal sand.</title>
        <authorList>
            <person name="Huang H."/>
            <person name="Mo K."/>
            <person name="Hu Y."/>
        </authorList>
    </citation>
    <scope>NUCLEOTIDE SEQUENCE [LARGE SCALE GENOMIC DNA]</scope>
    <source>
        <strain evidence="1 2">HB171799</strain>
    </source>
</reference>
<evidence type="ECO:0000313" key="1">
    <source>
        <dbReference type="EMBL" id="TPE49035.1"/>
    </source>
</evidence>
<accession>A0A501WKT2</accession>